<comment type="subcellular location">
    <subcellularLocation>
        <location evidence="1">Endomembrane system</location>
        <topology evidence="1">Multi-pass membrane protein</topology>
    </subcellularLocation>
    <subcellularLocation>
        <location evidence="5">Membrane</location>
        <topology evidence="5">Multi-pass membrane protein</topology>
    </subcellularLocation>
</comment>
<comment type="caution">
    <text evidence="8">The sequence shown here is derived from an EMBL/GenBank/DDBJ whole genome shotgun (WGS) entry which is preliminary data.</text>
</comment>
<evidence type="ECO:0000256" key="1">
    <source>
        <dbReference type="ARBA" id="ARBA00004127"/>
    </source>
</evidence>
<evidence type="ECO:0000256" key="4">
    <source>
        <dbReference type="ARBA" id="ARBA00023136"/>
    </source>
</evidence>
<proteinExistence type="predicted"/>
<dbReference type="AlphaFoldDB" id="A0A831RYG1"/>
<feature type="non-terminal residue" evidence="8">
    <location>
        <position position="1"/>
    </location>
</feature>
<accession>A0A831RYG1</accession>
<evidence type="ECO:0000256" key="3">
    <source>
        <dbReference type="ARBA" id="ARBA00022989"/>
    </source>
</evidence>
<dbReference type="EMBL" id="DRLF01000406">
    <property type="protein sequence ID" value="HEC07542.1"/>
    <property type="molecule type" value="Genomic_DNA"/>
</dbReference>
<keyword evidence="2 5" id="KW-0812">Transmembrane</keyword>
<feature type="transmembrane region" description="Helical" evidence="6">
    <location>
        <begin position="7"/>
        <end position="31"/>
    </location>
</feature>
<gene>
    <name evidence="8" type="ORF">ENJ12_11855</name>
</gene>
<feature type="transmembrane region" description="Helical" evidence="6">
    <location>
        <begin position="97"/>
        <end position="117"/>
    </location>
</feature>
<reference evidence="8" key="1">
    <citation type="journal article" date="2020" name="mSystems">
        <title>Genome- and Community-Level Interaction Insights into Carbon Utilization and Element Cycling Functions of Hydrothermarchaeota in Hydrothermal Sediment.</title>
        <authorList>
            <person name="Zhou Z."/>
            <person name="Liu Y."/>
            <person name="Xu W."/>
            <person name="Pan J."/>
            <person name="Luo Z.H."/>
            <person name="Li M."/>
        </authorList>
    </citation>
    <scope>NUCLEOTIDE SEQUENCE [LARGE SCALE GENOMIC DNA]</scope>
    <source>
        <strain evidence="8">HyVt-458</strain>
    </source>
</reference>
<dbReference type="PANTHER" id="PTHR22773">
    <property type="entry name" value="NADH DEHYDROGENASE"/>
    <property type="match status" value="1"/>
</dbReference>
<evidence type="ECO:0000256" key="2">
    <source>
        <dbReference type="ARBA" id="ARBA00022692"/>
    </source>
</evidence>
<evidence type="ECO:0000313" key="8">
    <source>
        <dbReference type="EMBL" id="HEC07542.1"/>
    </source>
</evidence>
<dbReference type="Pfam" id="PF00361">
    <property type="entry name" value="Proton_antipo_M"/>
    <property type="match status" value="1"/>
</dbReference>
<dbReference type="Proteomes" id="UP000886339">
    <property type="component" value="Unassembled WGS sequence"/>
</dbReference>
<protein>
    <submittedName>
        <fullName evidence="8">NADH:ubiquinone oxidoreductase subunit N</fullName>
    </submittedName>
</protein>
<keyword evidence="4 6" id="KW-0472">Membrane</keyword>
<dbReference type="GO" id="GO:0012505">
    <property type="term" value="C:endomembrane system"/>
    <property type="evidence" value="ECO:0007669"/>
    <property type="project" value="UniProtKB-SubCell"/>
</dbReference>
<name>A0A831RYG1_9GAMM</name>
<dbReference type="GO" id="GO:0016020">
    <property type="term" value="C:membrane"/>
    <property type="evidence" value="ECO:0007669"/>
    <property type="project" value="UniProtKB-SubCell"/>
</dbReference>
<dbReference type="InterPro" id="IPR001750">
    <property type="entry name" value="ND/Mrp_TM"/>
</dbReference>
<keyword evidence="3 6" id="KW-1133">Transmembrane helix</keyword>
<evidence type="ECO:0000256" key="5">
    <source>
        <dbReference type="RuleBase" id="RU000320"/>
    </source>
</evidence>
<sequence length="118" mass="12835">GLNKRSPWLAAMMMLIMFSMAGVPPTVGFFAKLFVLDALVNANMLWLALVAVFFSVVGAFYYLRVIKVIYFDQPITHAPIVANVDARMAISVNGLAMLYYGIFPASLLALCQAAIAAL</sequence>
<feature type="transmembrane region" description="Helical" evidence="6">
    <location>
        <begin position="43"/>
        <end position="63"/>
    </location>
</feature>
<evidence type="ECO:0000259" key="7">
    <source>
        <dbReference type="Pfam" id="PF00361"/>
    </source>
</evidence>
<organism evidence="8">
    <name type="scientific">Thiolapillus brandeum</name>
    <dbReference type="NCBI Taxonomy" id="1076588"/>
    <lineage>
        <taxon>Bacteria</taxon>
        <taxon>Pseudomonadati</taxon>
        <taxon>Pseudomonadota</taxon>
        <taxon>Gammaproteobacteria</taxon>
        <taxon>Chromatiales</taxon>
        <taxon>Sedimenticolaceae</taxon>
        <taxon>Thiolapillus</taxon>
    </lineage>
</organism>
<evidence type="ECO:0000256" key="6">
    <source>
        <dbReference type="SAM" id="Phobius"/>
    </source>
</evidence>
<feature type="domain" description="NADH:quinone oxidoreductase/Mrp antiporter transmembrane" evidence="7">
    <location>
        <begin position="1"/>
        <end position="56"/>
    </location>
</feature>